<keyword evidence="4" id="KW-1185">Reference proteome</keyword>
<dbReference type="PROSITE" id="PS50119">
    <property type="entry name" value="ZF_BBOX"/>
    <property type="match status" value="1"/>
</dbReference>
<dbReference type="Proteomes" id="UP001164746">
    <property type="component" value="Chromosome 13"/>
</dbReference>
<keyword evidence="1" id="KW-0863">Zinc-finger</keyword>
<evidence type="ECO:0000259" key="2">
    <source>
        <dbReference type="PROSITE" id="PS50119"/>
    </source>
</evidence>
<name>A0ABY7FSE6_MYAAR</name>
<evidence type="ECO:0000313" key="4">
    <source>
        <dbReference type="Proteomes" id="UP001164746"/>
    </source>
</evidence>
<reference evidence="3" key="1">
    <citation type="submission" date="2022-11" db="EMBL/GenBank/DDBJ databases">
        <title>Centuries of genome instability and evolution in soft-shell clam transmissible cancer (bioRxiv).</title>
        <authorList>
            <person name="Hart S.F.M."/>
            <person name="Yonemitsu M.A."/>
            <person name="Giersch R.M."/>
            <person name="Beal B.F."/>
            <person name="Arriagada G."/>
            <person name="Davis B.W."/>
            <person name="Ostrander E.A."/>
            <person name="Goff S.P."/>
            <person name="Metzger M.J."/>
        </authorList>
    </citation>
    <scope>NUCLEOTIDE SEQUENCE</scope>
    <source>
        <strain evidence="3">MELC-2E11</strain>
        <tissue evidence="3">Siphon/mantle</tissue>
    </source>
</reference>
<sequence length="353" mass="39003">MATPTIFDNDSDVCRNYPCSPCLKNDKKEQESTKYCMDCKEHFCTTCEQAHGRFTQFRDHVITKPTIVSKDLVYRKDLKGVRKNDKKLDAMGFCCITSGETRYTLLSDYQNDQFDLVSTIGMPGHPYALCEITSISAVAVTISNTTKLLLLDVSSDGNATIKQEIEVPFACRGITYVPQEFVDCLVIVSGGDPSGRDKNEKGKIDIYSIDASGADVKLVQVREELITLDNTTHQLFPRNVAINNAKDSILITGAQLGVIKMKGKQSITKSSVFNSKFAKTTRGICVNDKDEVFVTGLATKNVLKFASDGTLIGEIVNESHGLVIPLSLHYDNVRNLLLIGSARHDCSFLYVNL</sequence>
<keyword evidence="1" id="KW-0862">Zinc</keyword>
<gene>
    <name evidence="3" type="ORF">MAR_037621</name>
</gene>
<dbReference type="Gene3D" id="3.30.160.60">
    <property type="entry name" value="Classic Zinc Finger"/>
    <property type="match status" value="1"/>
</dbReference>
<dbReference type="Gene3D" id="2.120.10.30">
    <property type="entry name" value="TolB, C-terminal domain"/>
    <property type="match status" value="1"/>
</dbReference>
<evidence type="ECO:0000256" key="1">
    <source>
        <dbReference type="PROSITE-ProRule" id="PRU00024"/>
    </source>
</evidence>
<feature type="domain" description="B box-type" evidence="2">
    <location>
        <begin position="22"/>
        <end position="65"/>
    </location>
</feature>
<organism evidence="3 4">
    <name type="scientific">Mya arenaria</name>
    <name type="common">Soft-shell clam</name>
    <dbReference type="NCBI Taxonomy" id="6604"/>
    <lineage>
        <taxon>Eukaryota</taxon>
        <taxon>Metazoa</taxon>
        <taxon>Spiralia</taxon>
        <taxon>Lophotrochozoa</taxon>
        <taxon>Mollusca</taxon>
        <taxon>Bivalvia</taxon>
        <taxon>Autobranchia</taxon>
        <taxon>Heteroconchia</taxon>
        <taxon>Euheterodonta</taxon>
        <taxon>Imparidentia</taxon>
        <taxon>Neoheterodontei</taxon>
        <taxon>Myida</taxon>
        <taxon>Myoidea</taxon>
        <taxon>Myidae</taxon>
        <taxon>Mya</taxon>
    </lineage>
</organism>
<evidence type="ECO:0000313" key="3">
    <source>
        <dbReference type="EMBL" id="WAR23952.1"/>
    </source>
</evidence>
<keyword evidence="1" id="KW-0479">Metal-binding</keyword>
<dbReference type="CDD" id="cd19757">
    <property type="entry name" value="Bbox1"/>
    <property type="match status" value="1"/>
</dbReference>
<dbReference type="SUPFAM" id="SSF101898">
    <property type="entry name" value="NHL repeat"/>
    <property type="match status" value="1"/>
</dbReference>
<dbReference type="InterPro" id="IPR011042">
    <property type="entry name" value="6-blade_b-propeller_TolB-like"/>
</dbReference>
<accession>A0ABY7FSE6</accession>
<proteinExistence type="predicted"/>
<dbReference type="InterPro" id="IPR000315">
    <property type="entry name" value="Znf_B-box"/>
</dbReference>
<dbReference type="EMBL" id="CP111024">
    <property type="protein sequence ID" value="WAR23952.1"/>
    <property type="molecule type" value="Genomic_DNA"/>
</dbReference>
<protein>
    <recommendedName>
        <fullName evidence="2">B box-type domain-containing protein</fullName>
    </recommendedName>
</protein>